<accession>A0A3G5AEH1</accession>
<dbReference type="InterPro" id="IPR029063">
    <property type="entry name" value="SAM-dependent_MTases_sf"/>
</dbReference>
<dbReference type="SUPFAM" id="SSF53335">
    <property type="entry name" value="S-adenosyl-L-methionine-dependent methyltransferases"/>
    <property type="match status" value="1"/>
</dbReference>
<gene>
    <name evidence="1" type="ORF">Hyperionvirus11_42</name>
</gene>
<evidence type="ECO:0008006" key="2">
    <source>
        <dbReference type="Google" id="ProtNLM"/>
    </source>
</evidence>
<sequence length="219" mass="25022">MSESKEPPESLDTIGLKYAFNFGTGKKYTGGDKTSLKNNFTKHYDLLFAPSRSNKITLLELGILCGKSLAMWSDYFPNGLIYGIDSDLKPFHANEKDLRKHGAFANENVKVIERDLLDGTFKELILELPLFDIIIDDALHIPKVQFENFLQLFPRLNPAGHYIIEDIVDPLTFMTLFSNIFVCISNREHPKVKKNPCYSISHKIESIQIKQNMVIIKKI</sequence>
<organism evidence="1">
    <name type="scientific">Hyperionvirus sp</name>
    <dbReference type="NCBI Taxonomy" id="2487770"/>
    <lineage>
        <taxon>Viruses</taxon>
        <taxon>Varidnaviria</taxon>
        <taxon>Bamfordvirae</taxon>
        <taxon>Nucleocytoviricota</taxon>
        <taxon>Megaviricetes</taxon>
        <taxon>Imitervirales</taxon>
        <taxon>Mimiviridae</taxon>
        <taxon>Klosneuvirinae</taxon>
    </lineage>
</organism>
<evidence type="ECO:0000313" key="1">
    <source>
        <dbReference type="EMBL" id="AYV83769.1"/>
    </source>
</evidence>
<reference evidence="1" key="1">
    <citation type="submission" date="2018-10" db="EMBL/GenBank/DDBJ databases">
        <title>Hidden diversity of soil giant viruses.</title>
        <authorList>
            <person name="Schulz F."/>
            <person name="Alteio L."/>
            <person name="Goudeau D."/>
            <person name="Ryan E.M."/>
            <person name="Malmstrom R.R."/>
            <person name="Blanchard J."/>
            <person name="Woyke T."/>
        </authorList>
    </citation>
    <scope>NUCLEOTIDE SEQUENCE</scope>
    <source>
        <strain evidence="1">HYV1</strain>
    </source>
</reference>
<name>A0A3G5AEH1_9VIRU</name>
<dbReference type="Gene3D" id="3.40.50.150">
    <property type="entry name" value="Vaccinia Virus protein VP39"/>
    <property type="match status" value="1"/>
</dbReference>
<protein>
    <recommendedName>
        <fullName evidence="2">Class I SAM-dependent methyltransferase</fullName>
    </recommendedName>
</protein>
<dbReference type="EMBL" id="MK072393">
    <property type="protein sequence ID" value="AYV83769.1"/>
    <property type="molecule type" value="Genomic_DNA"/>
</dbReference>
<proteinExistence type="predicted"/>